<accession>A0A4V2J4L3</accession>
<dbReference type="SUPFAM" id="SSF56281">
    <property type="entry name" value="Metallo-hydrolase/oxidoreductase"/>
    <property type="match status" value="1"/>
</dbReference>
<sequence>MFCQMLARDFMADVECSHTARKIDIGRIFKMKVNVSILLVLLLCFTGAGALFAADQAAGAPKVQVDGRDIVFPDAKPYTVGESVYIPVRSAAENMGILVTWDAKNKSVQIGEGASAVTFKPENAAGGGKPFLKDGRVYVDPAFIQDKLGAEAVWNQQKSAVSITTKSKNLLKGVQLFKQSMVKLTGEKVIYVDPYKVDGEPKDGDIIFITHTHGDHFSLNEIAKVAKKDATIVFPAGELDKLADTAFEKVGSAPNQEGTVKGISYKAVPAYNTKTNNHPKEKAWVGYIIKVNGASYYMAGDTDLIPEMKDIHADVAFLPMGGTYTMAYEEAAQAANLIHPHIVVPYHYADVVGTREDALKFIDAIEPGITSILMKE</sequence>
<dbReference type="InterPro" id="IPR050114">
    <property type="entry name" value="UPF0173_UPF0282_UlaG_hydrolase"/>
</dbReference>
<evidence type="ECO:0000259" key="1">
    <source>
        <dbReference type="Pfam" id="PF07833"/>
    </source>
</evidence>
<dbReference type="InterPro" id="IPR012854">
    <property type="entry name" value="Cu_amine_oxidase-like_N"/>
</dbReference>
<dbReference type="Pfam" id="PF13483">
    <property type="entry name" value="Lactamase_B_3"/>
    <property type="match status" value="1"/>
</dbReference>
<dbReference type="AlphaFoldDB" id="A0A4V2J4L3"/>
<dbReference type="InterPro" id="IPR036866">
    <property type="entry name" value="RibonucZ/Hydroxyglut_hydro"/>
</dbReference>
<evidence type="ECO:0000313" key="3">
    <source>
        <dbReference type="Proteomes" id="UP000293142"/>
    </source>
</evidence>
<organism evidence="2 3">
    <name type="scientific">Paenibacillus thalictri</name>
    <dbReference type="NCBI Taxonomy" id="2527873"/>
    <lineage>
        <taxon>Bacteria</taxon>
        <taxon>Bacillati</taxon>
        <taxon>Bacillota</taxon>
        <taxon>Bacilli</taxon>
        <taxon>Bacillales</taxon>
        <taxon>Paenibacillaceae</taxon>
        <taxon>Paenibacillus</taxon>
    </lineage>
</organism>
<feature type="domain" description="Copper amine oxidase-like N-terminal" evidence="1">
    <location>
        <begin position="129"/>
        <end position="170"/>
    </location>
</feature>
<dbReference type="Pfam" id="PF07833">
    <property type="entry name" value="Cu_amine_oxidN1"/>
    <property type="match status" value="2"/>
</dbReference>
<comment type="caution">
    <text evidence="2">The sequence shown here is derived from an EMBL/GenBank/DDBJ whole genome shotgun (WGS) entry which is preliminary data.</text>
</comment>
<evidence type="ECO:0000313" key="2">
    <source>
        <dbReference type="EMBL" id="TBL80331.1"/>
    </source>
</evidence>
<dbReference type="Gene3D" id="3.30.457.10">
    <property type="entry name" value="Copper amine oxidase-like, N-terminal domain"/>
    <property type="match status" value="1"/>
</dbReference>
<feature type="domain" description="Copper amine oxidase-like N-terminal" evidence="1">
    <location>
        <begin position="64"/>
        <end position="123"/>
    </location>
</feature>
<keyword evidence="3" id="KW-1185">Reference proteome</keyword>
<reference evidence="2 3" key="1">
    <citation type="submission" date="2019-02" db="EMBL/GenBank/DDBJ databases">
        <title>Paenibacillus sp. nov., isolated from surface-sterilized tissue of Thalictrum simplex L.</title>
        <authorList>
            <person name="Tuo L."/>
        </authorList>
    </citation>
    <scope>NUCLEOTIDE SEQUENCE [LARGE SCALE GENOMIC DNA]</scope>
    <source>
        <strain evidence="2 3">N2SHLJ1</strain>
    </source>
</reference>
<protein>
    <recommendedName>
        <fullName evidence="1">Copper amine oxidase-like N-terminal domain-containing protein</fullName>
    </recommendedName>
</protein>
<dbReference type="InterPro" id="IPR036582">
    <property type="entry name" value="Mao_N_sf"/>
</dbReference>
<dbReference type="EMBL" id="SIRE01000005">
    <property type="protein sequence ID" value="TBL80331.1"/>
    <property type="molecule type" value="Genomic_DNA"/>
</dbReference>
<proteinExistence type="predicted"/>
<dbReference type="Gene3D" id="3.60.15.10">
    <property type="entry name" value="Ribonuclease Z/Hydroxyacylglutathione hydrolase-like"/>
    <property type="match status" value="1"/>
</dbReference>
<gene>
    <name evidence="2" type="ORF">EYB31_07900</name>
</gene>
<dbReference type="PANTHER" id="PTHR43546">
    <property type="entry name" value="UPF0173 METAL-DEPENDENT HYDROLASE MJ1163-RELATED"/>
    <property type="match status" value="1"/>
</dbReference>
<dbReference type="PANTHER" id="PTHR43546:SF8">
    <property type="entry name" value="METALLO-BETA-LACTAMASE DOMAIN-CONTAINING PROTEIN"/>
    <property type="match status" value="1"/>
</dbReference>
<dbReference type="OrthoDB" id="9789133at2"/>
<dbReference type="Proteomes" id="UP000293142">
    <property type="component" value="Unassembled WGS sequence"/>
</dbReference>
<dbReference type="SUPFAM" id="SSF55383">
    <property type="entry name" value="Copper amine oxidase, domain N"/>
    <property type="match status" value="1"/>
</dbReference>
<name>A0A4V2J4L3_9BACL</name>